<accession>A0ABQ3EBB3</accession>
<protein>
    <recommendedName>
        <fullName evidence="5">Peptidase inhibitor I78</fullName>
    </recommendedName>
</protein>
<name>A0ABQ3EBB3_9GAMM</name>
<feature type="chain" id="PRO_5047086794" description="Peptidase inhibitor I78" evidence="2">
    <location>
        <begin position="24"/>
        <end position="106"/>
    </location>
</feature>
<dbReference type="EMBL" id="BMZI01000008">
    <property type="protein sequence ID" value="GHB32401.1"/>
    <property type="molecule type" value="Genomic_DNA"/>
</dbReference>
<dbReference type="PANTHER" id="PTHR39600">
    <property type="entry name" value="PEPTIDASE INHIBITOR I78 FAMILY PROTEIN"/>
    <property type="match status" value="1"/>
</dbReference>
<dbReference type="Pfam" id="PF11720">
    <property type="entry name" value="Inhibitor_I78"/>
    <property type="match status" value="1"/>
</dbReference>
<keyword evidence="4" id="KW-1185">Reference proteome</keyword>
<dbReference type="Proteomes" id="UP000646745">
    <property type="component" value="Unassembled WGS sequence"/>
</dbReference>
<feature type="region of interest" description="Disordered" evidence="1">
    <location>
        <begin position="19"/>
        <end position="43"/>
    </location>
</feature>
<keyword evidence="2" id="KW-0732">Signal</keyword>
<reference evidence="4" key="1">
    <citation type="journal article" date="2019" name="Int. J. Syst. Evol. Microbiol.">
        <title>The Global Catalogue of Microorganisms (GCM) 10K type strain sequencing project: providing services to taxonomists for standard genome sequencing and annotation.</title>
        <authorList>
            <consortium name="The Broad Institute Genomics Platform"/>
            <consortium name="The Broad Institute Genome Sequencing Center for Infectious Disease"/>
            <person name="Wu L."/>
            <person name="Ma J."/>
        </authorList>
    </citation>
    <scope>NUCLEOTIDE SEQUENCE [LARGE SCALE GENOMIC DNA]</scope>
    <source>
        <strain evidence="4">KCTC 32998</strain>
    </source>
</reference>
<feature type="signal peptide" evidence="2">
    <location>
        <begin position="1"/>
        <end position="23"/>
    </location>
</feature>
<sequence length="106" mass="11160">MKGTGAALIVSGLLLAGCSTAPAPDEAPPPPPSIKNAPEDSCGAQAVGSITGQILDDETRTWIEDRSRAGSIRVMEPGKGYTMDYRADRLDIKVDDQNRITDITCG</sequence>
<comment type="caution">
    <text evidence="3">The sequence shown here is derived from an EMBL/GenBank/DDBJ whole genome shotgun (WGS) entry which is preliminary data.</text>
</comment>
<evidence type="ECO:0000256" key="1">
    <source>
        <dbReference type="SAM" id="MobiDB-lite"/>
    </source>
</evidence>
<dbReference type="PANTHER" id="PTHR39600:SF1">
    <property type="entry name" value="PEPTIDASE INHIBITOR I78 FAMILY PROTEIN"/>
    <property type="match status" value="1"/>
</dbReference>
<evidence type="ECO:0000256" key="2">
    <source>
        <dbReference type="SAM" id="SignalP"/>
    </source>
</evidence>
<dbReference type="Gene3D" id="3.30.10.10">
    <property type="entry name" value="Trypsin Inhibitor V, subunit A"/>
    <property type="match status" value="1"/>
</dbReference>
<organism evidence="3 4">
    <name type="scientific">Salinicola rhizosphaerae</name>
    <dbReference type="NCBI Taxonomy" id="1443141"/>
    <lineage>
        <taxon>Bacteria</taxon>
        <taxon>Pseudomonadati</taxon>
        <taxon>Pseudomonadota</taxon>
        <taxon>Gammaproteobacteria</taxon>
        <taxon>Oceanospirillales</taxon>
        <taxon>Halomonadaceae</taxon>
        <taxon>Salinicola</taxon>
    </lineage>
</organism>
<proteinExistence type="predicted"/>
<dbReference type="InterPro" id="IPR021719">
    <property type="entry name" value="Prot_inh_I78"/>
</dbReference>
<evidence type="ECO:0000313" key="4">
    <source>
        <dbReference type="Proteomes" id="UP000646745"/>
    </source>
</evidence>
<evidence type="ECO:0008006" key="5">
    <source>
        <dbReference type="Google" id="ProtNLM"/>
    </source>
</evidence>
<gene>
    <name evidence="3" type="ORF">GCM10009038_34010</name>
</gene>
<evidence type="ECO:0000313" key="3">
    <source>
        <dbReference type="EMBL" id="GHB32401.1"/>
    </source>
</evidence>
<dbReference type="PROSITE" id="PS51257">
    <property type="entry name" value="PROKAR_LIPOPROTEIN"/>
    <property type="match status" value="1"/>
</dbReference>
<dbReference type="RefSeq" id="WP_189445930.1">
    <property type="nucleotide sequence ID" value="NZ_BMZI01000008.1"/>
</dbReference>